<feature type="region of interest" description="Disordered" evidence="10">
    <location>
        <begin position="1"/>
        <end position="71"/>
    </location>
</feature>
<protein>
    <recommendedName>
        <fullName evidence="7">Protein YAE1</fullName>
    </recommendedName>
    <alternativeName>
        <fullName evidence="6">Protein yae1</fullName>
    </alternativeName>
</protein>
<dbReference type="PANTHER" id="PTHR18829">
    <property type="entry name" value="PROTEIN YAE1 HOMOLOG"/>
    <property type="match status" value="1"/>
</dbReference>
<evidence type="ECO:0000256" key="7">
    <source>
        <dbReference type="ARBA" id="ARBA00018400"/>
    </source>
</evidence>
<dbReference type="InterPro" id="IPR038881">
    <property type="entry name" value="Yae1-like"/>
</dbReference>
<comment type="function">
    <text evidence="1">The complex LTO1:YAE1 may function as a target specific adapter that probably recruits apo-RPLI1 to the cytosolic iron-sulfur protein assembly (CIA) complex machinery. May be required for biogenesis of the large ribosomal subunit and initiation of translation.</text>
</comment>
<evidence type="ECO:0000256" key="3">
    <source>
        <dbReference type="ARBA" id="ARBA00004496"/>
    </source>
</evidence>
<evidence type="ECO:0000256" key="8">
    <source>
        <dbReference type="ARBA" id="ARBA00022490"/>
    </source>
</evidence>
<evidence type="ECO:0000256" key="5">
    <source>
        <dbReference type="ARBA" id="ARBA00011427"/>
    </source>
</evidence>
<dbReference type="Pfam" id="PF09811">
    <property type="entry name" value="Yae1_N"/>
    <property type="match status" value="1"/>
</dbReference>
<dbReference type="PANTHER" id="PTHR18829:SF0">
    <property type="entry name" value="PROTEIN YAE1 HOMOLOG"/>
    <property type="match status" value="1"/>
</dbReference>
<evidence type="ECO:0000256" key="6">
    <source>
        <dbReference type="ARBA" id="ARBA00017286"/>
    </source>
</evidence>
<dbReference type="STRING" id="348802.A0A0D2E3L5"/>
<evidence type="ECO:0000259" key="11">
    <source>
        <dbReference type="Pfam" id="PF09811"/>
    </source>
</evidence>
<evidence type="ECO:0000313" key="12">
    <source>
        <dbReference type="EMBL" id="KIW50023.1"/>
    </source>
</evidence>
<comment type="subunit">
    <text evidence="5">May form a complex with LTO1.</text>
</comment>
<keyword evidence="8" id="KW-0963">Cytoplasm</keyword>
<feature type="domain" description="Essential protein Yae1 N-terminal" evidence="11">
    <location>
        <begin position="89"/>
        <end position="127"/>
    </location>
</feature>
<evidence type="ECO:0000256" key="2">
    <source>
        <dbReference type="ARBA" id="ARBA00004123"/>
    </source>
</evidence>
<gene>
    <name evidence="12" type="ORF">PV05_11647</name>
</gene>
<dbReference type="GO" id="GO:0005634">
    <property type="term" value="C:nucleus"/>
    <property type="evidence" value="ECO:0007669"/>
    <property type="project" value="UniProtKB-SubCell"/>
</dbReference>
<reference evidence="12 13" key="1">
    <citation type="submission" date="2015-01" db="EMBL/GenBank/DDBJ databases">
        <title>The Genome Sequence of Exophiala xenobiotica CBS118157.</title>
        <authorList>
            <consortium name="The Broad Institute Genomics Platform"/>
            <person name="Cuomo C."/>
            <person name="de Hoog S."/>
            <person name="Gorbushina A."/>
            <person name="Stielow B."/>
            <person name="Teixiera M."/>
            <person name="Abouelleil A."/>
            <person name="Chapman S.B."/>
            <person name="Priest M."/>
            <person name="Young S.K."/>
            <person name="Wortman J."/>
            <person name="Nusbaum C."/>
            <person name="Birren B."/>
        </authorList>
    </citation>
    <scope>NUCLEOTIDE SEQUENCE [LARGE SCALE GENOMIC DNA]</scope>
    <source>
        <strain evidence="12 13">CBS 118157</strain>
    </source>
</reference>
<feature type="compositionally biased region" description="Low complexity" evidence="10">
    <location>
        <begin position="135"/>
        <end position="192"/>
    </location>
</feature>
<proteinExistence type="inferred from homology"/>
<feature type="region of interest" description="Disordered" evidence="10">
    <location>
        <begin position="135"/>
        <end position="213"/>
    </location>
</feature>
<comment type="similarity">
    <text evidence="4">Belongs to the YAE1 family.</text>
</comment>
<organism evidence="12 13">
    <name type="scientific">Exophiala xenobiotica</name>
    <dbReference type="NCBI Taxonomy" id="348802"/>
    <lineage>
        <taxon>Eukaryota</taxon>
        <taxon>Fungi</taxon>
        <taxon>Dikarya</taxon>
        <taxon>Ascomycota</taxon>
        <taxon>Pezizomycotina</taxon>
        <taxon>Eurotiomycetes</taxon>
        <taxon>Chaetothyriomycetidae</taxon>
        <taxon>Chaetothyriales</taxon>
        <taxon>Herpotrichiellaceae</taxon>
        <taxon>Exophiala</taxon>
    </lineage>
</organism>
<feature type="compositionally biased region" description="Polar residues" evidence="10">
    <location>
        <begin position="18"/>
        <end position="28"/>
    </location>
</feature>
<evidence type="ECO:0000256" key="10">
    <source>
        <dbReference type="SAM" id="MobiDB-lite"/>
    </source>
</evidence>
<dbReference type="AlphaFoldDB" id="A0A0D2E3L5"/>
<evidence type="ECO:0000256" key="4">
    <source>
        <dbReference type="ARBA" id="ARBA00007096"/>
    </source>
</evidence>
<evidence type="ECO:0000313" key="13">
    <source>
        <dbReference type="Proteomes" id="UP000054342"/>
    </source>
</evidence>
<comment type="subcellular location">
    <subcellularLocation>
        <location evidence="3">Cytoplasm</location>
    </subcellularLocation>
    <subcellularLocation>
        <location evidence="2">Nucleus</location>
    </subcellularLocation>
</comment>
<keyword evidence="13" id="KW-1185">Reference proteome</keyword>
<dbReference type="GeneID" id="25333555"/>
<dbReference type="Proteomes" id="UP000054342">
    <property type="component" value="Unassembled WGS sequence"/>
</dbReference>
<dbReference type="RefSeq" id="XP_013310607.1">
    <property type="nucleotide sequence ID" value="XM_013455153.1"/>
</dbReference>
<dbReference type="GO" id="GO:0005737">
    <property type="term" value="C:cytoplasm"/>
    <property type="evidence" value="ECO:0007669"/>
    <property type="project" value="UniProtKB-SubCell"/>
</dbReference>
<sequence length="323" mass="33819">MEHTTSHSPKSHTTNSSPASTTVTTPDQSPGADEDIWDTSSDHDQLGLIHSEQSEEAGGLVVPTGERRRGRGEILSDLPQLRRQHMTDGYREGLAVGKASVMQDGFDAGYPFGVQIGLRVGVVLGVLEGIVEGLRKSPPTTTTTPASSSSISSSSAGLRRSASASASASAGTQTTTTTTANTTTASKKNIAAVEGGSSSGRATDASCTDDATGKAAVPDIKFVEQLYEQAKRQLKISELLRGLDDEMVDRMGRVNSPNDPGTILTGERPGTNDENTQGLLPSAIEEIVARWEDTVLGSLAARTAQAEMASHVSGQHTDTQRTS</sequence>
<evidence type="ECO:0000256" key="9">
    <source>
        <dbReference type="ARBA" id="ARBA00023242"/>
    </source>
</evidence>
<evidence type="ECO:0000256" key="1">
    <source>
        <dbReference type="ARBA" id="ARBA00003836"/>
    </source>
</evidence>
<dbReference type="EMBL" id="KN847323">
    <property type="protein sequence ID" value="KIW50023.1"/>
    <property type="molecule type" value="Genomic_DNA"/>
</dbReference>
<dbReference type="InterPro" id="IPR019191">
    <property type="entry name" value="Essential_protein_Yae1_N"/>
</dbReference>
<dbReference type="OrthoDB" id="4121248at2759"/>
<accession>A0A0D2E3L5</accession>
<dbReference type="HOGENOM" id="CLU_066684_1_1_1"/>
<feature type="compositionally biased region" description="Low complexity" evidence="10">
    <location>
        <begin position="1"/>
        <end position="17"/>
    </location>
</feature>
<feature type="region of interest" description="Disordered" evidence="10">
    <location>
        <begin position="252"/>
        <end position="276"/>
    </location>
</feature>
<name>A0A0D2E3L5_9EURO</name>
<keyword evidence="9" id="KW-0539">Nucleus</keyword>